<dbReference type="EC" id="1.7.2.1" evidence="8"/>
<feature type="signal peptide" evidence="21">
    <location>
        <begin position="1"/>
        <end position="20"/>
    </location>
</feature>
<feature type="domain" description="Blue (type 1) copper" evidence="22">
    <location>
        <begin position="340"/>
        <end position="419"/>
    </location>
</feature>
<accession>A0A318S7K1</accession>
<dbReference type="GO" id="GO:0019333">
    <property type="term" value="P:denitrification pathway"/>
    <property type="evidence" value="ECO:0007669"/>
    <property type="project" value="UniProtKB-UniPathway"/>
</dbReference>
<keyword evidence="10" id="KW-0285">Flavoprotein</keyword>
<feature type="binding site" description="type 1 copper site" evidence="20">
    <location>
        <position position="153"/>
    </location>
    <ligand>
        <name>Cu cation</name>
        <dbReference type="ChEBI" id="CHEBI:23378"/>
        <label>1</label>
    </ligand>
</feature>
<evidence type="ECO:0000256" key="7">
    <source>
        <dbReference type="ARBA" id="ARBA00011233"/>
    </source>
</evidence>
<keyword evidence="21" id="KW-0732">Signal</keyword>
<keyword evidence="11 20" id="KW-0479">Metal-binding</keyword>
<keyword evidence="26" id="KW-1185">Reference proteome</keyword>
<sequence length="419" mass="44942">MKHVVRMSTLSLLALSTVLAVDTPTPAVVTRGVATPATPMSVTPFDPLAPAQPQKGKIVEFKLEAKLAKLTLPSGETKEVWTFNNSVPGPVLRVHQGDTVRFTLTNRDPNMDHGLDFHAGQMDMGQYHKAIKPGESITFDWVAHYPGVFLYHCSAGPVIMHVANGMFGAVIVDPPGYTPKGKEYVLVQHEWYKNGTDLGALIHEEPEALAFNGIPAQYTTAPLTAKPNETVRLYFVNAGINNTSAFHVIGTIFDKVLLDGNPKNTLYGVQTVSVAPGGALVAELSAAAGSYAILSHSLRDAMKGALGILKVGEASSTVEESHGHMTGLPEQPSGAGLELNIENFAFSNKKIVVKAGTSVTWVNHENTLHTIVGANFDSRGELKDGLGKGDKFTVTFSKAGLYEYLCSLHPFMKGVVEVQ</sequence>
<dbReference type="Proteomes" id="UP000248326">
    <property type="component" value="Unassembled WGS sequence"/>
</dbReference>
<feature type="domain" description="Plastocyanin-like" evidence="23">
    <location>
        <begin position="183"/>
        <end position="297"/>
    </location>
</feature>
<dbReference type="PRINTS" id="PR00695">
    <property type="entry name" value="CUNO2RDTASE"/>
</dbReference>
<dbReference type="InterPro" id="IPR000923">
    <property type="entry name" value="BlueCu_1"/>
</dbReference>
<dbReference type="PANTHER" id="PTHR11709:SF394">
    <property type="entry name" value="FI03373P-RELATED"/>
    <property type="match status" value="1"/>
</dbReference>
<proteinExistence type="inferred from homology"/>
<evidence type="ECO:0000256" key="8">
    <source>
        <dbReference type="ARBA" id="ARBA00011882"/>
    </source>
</evidence>
<dbReference type="GO" id="GO:0042128">
    <property type="term" value="P:nitrate assimilation"/>
    <property type="evidence" value="ECO:0007669"/>
    <property type="project" value="UniProtKB-KW"/>
</dbReference>
<keyword evidence="14" id="KW-0274">FAD</keyword>
<evidence type="ECO:0000256" key="17">
    <source>
        <dbReference type="ARBA" id="ARBA00023063"/>
    </source>
</evidence>
<protein>
    <recommendedName>
        <fullName evidence="9">Copper-containing nitrite reductase</fullName>
        <ecNumber evidence="8">1.7.2.1</ecNumber>
    </recommendedName>
    <alternativeName>
        <fullName evidence="18">Cu-NIR</fullName>
    </alternativeName>
</protein>
<evidence type="ECO:0000256" key="11">
    <source>
        <dbReference type="ARBA" id="ARBA00022723"/>
    </source>
</evidence>
<organism evidence="25 26">
    <name type="scientific">Deinococcus yavapaiensis KR-236</name>
    <dbReference type="NCBI Taxonomy" id="694435"/>
    <lineage>
        <taxon>Bacteria</taxon>
        <taxon>Thermotogati</taxon>
        <taxon>Deinococcota</taxon>
        <taxon>Deinococci</taxon>
        <taxon>Deinococcales</taxon>
        <taxon>Deinococcaceae</taxon>
        <taxon>Deinococcus</taxon>
    </lineage>
</organism>
<comment type="cofactor">
    <cofactor evidence="2 20">
        <name>Cu(2+)</name>
        <dbReference type="ChEBI" id="CHEBI:29036"/>
    </cofactor>
</comment>
<dbReference type="InterPro" id="IPR045087">
    <property type="entry name" value="Cu-oxidase_fam"/>
</dbReference>
<feature type="chain" id="PRO_5016239096" description="Copper-containing nitrite reductase" evidence="21">
    <location>
        <begin position="21"/>
        <end position="419"/>
    </location>
</feature>
<evidence type="ECO:0000256" key="2">
    <source>
        <dbReference type="ARBA" id="ARBA00001973"/>
    </source>
</evidence>
<feature type="binding site" description="type 1 copper site" evidence="20">
    <location>
        <position position="118"/>
    </location>
    <ligand>
        <name>Cu cation</name>
        <dbReference type="ChEBI" id="CHEBI:23378"/>
        <label>1</label>
    </ligand>
</feature>
<dbReference type="EMBL" id="QJSX01000007">
    <property type="protein sequence ID" value="PYE53876.1"/>
    <property type="molecule type" value="Genomic_DNA"/>
</dbReference>
<evidence type="ECO:0000256" key="9">
    <source>
        <dbReference type="ARBA" id="ARBA00017290"/>
    </source>
</evidence>
<evidence type="ECO:0000256" key="19">
    <source>
        <dbReference type="ARBA" id="ARBA00049340"/>
    </source>
</evidence>
<evidence type="ECO:0000256" key="5">
    <source>
        <dbReference type="ARBA" id="ARBA00005127"/>
    </source>
</evidence>
<dbReference type="InterPro" id="IPR001117">
    <property type="entry name" value="Cu-oxidase_2nd"/>
</dbReference>
<keyword evidence="15" id="KW-0560">Oxidoreductase</keyword>
<comment type="pathway">
    <text evidence="5">Nitrogen metabolism; nitrate reduction (denitrification); dinitrogen from nitrate: step 2/4.</text>
</comment>
<dbReference type="GO" id="GO:0009055">
    <property type="term" value="F:electron transfer activity"/>
    <property type="evidence" value="ECO:0007669"/>
    <property type="project" value="InterPro"/>
</dbReference>
<keyword evidence="12" id="KW-0677">Repeat</keyword>
<evidence type="ECO:0000259" key="22">
    <source>
        <dbReference type="Pfam" id="PF00127"/>
    </source>
</evidence>
<evidence type="ECO:0000256" key="4">
    <source>
        <dbReference type="ARBA" id="ARBA00004418"/>
    </source>
</evidence>
<evidence type="ECO:0000256" key="10">
    <source>
        <dbReference type="ARBA" id="ARBA00022630"/>
    </source>
</evidence>
<evidence type="ECO:0000313" key="26">
    <source>
        <dbReference type="Proteomes" id="UP000248326"/>
    </source>
</evidence>
<dbReference type="Gene3D" id="2.60.40.420">
    <property type="entry name" value="Cupredoxins - blue copper proteins"/>
    <property type="match status" value="3"/>
</dbReference>
<evidence type="ECO:0000256" key="13">
    <source>
        <dbReference type="ARBA" id="ARBA00022764"/>
    </source>
</evidence>
<keyword evidence="16 20" id="KW-0186">Copper</keyword>
<name>A0A318S7K1_9DEIO</name>
<dbReference type="CDD" id="cd11020">
    <property type="entry name" value="CuRO_1_CuNIR"/>
    <property type="match status" value="1"/>
</dbReference>
<evidence type="ECO:0000256" key="1">
    <source>
        <dbReference type="ARBA" id="ARBA00001960"/>
    </source>
</evidence>
<evidence type="ECO:0000256" key="12">
    <source>
        <dbReference type="ARBA" id="ARBA00022737"/>
    </source>
</evidence>
<dbReference type="GO" id="GO:0042597">
    <property type="term" value="C:periplasmic space"/>
    <property type="evidence" value="ECO:0007669"/>
    <property type="project" value="UniProtKB-SubCell"/>
</dbReference>
<comment type="catalytic activity">
    <reaction evidence="19">
        <text>nitric oxide + Fe(III)-[cytochrome c] + H2O = Fe(II)-[cytochrome c] + nitrite + 2 H(+)</text>
        <dbReference type="Rhea" id="RHEA:15233"/>
        <dbReference type="Rhea" id="RHEA-COMP:10350"/>
        <dbReference type="Rhea" id="RHEA-COMP:14399"/>
        <dbReference type="ChEBI" id="CHEBI:15377"/>
        <dbReference type="ChEBI" id="CHEBI:15378"/>
        <dbReference type="ChEBI" id="CHEBI:16301"/>
        <dbReference type="ChEBI" id="CHEBI:16480"/>
        <dbReference type="ChEBI" id="CHEBI:29033"/>
        <dbReference type="ChEBI" id="CHEBI:29034"/>
        <dbReference type="EC" id="1.7.2.1"/>
    </reaction>
</comment>
<feature type="binding site" description="type 1 copper site" evidence="20">
    <location>
        <position position="166"/>
    </location>
    <ligand>
        <name>Cu cation</name>
        <dbReference type="ChEBI" id="CHEBI:23378"/>
        <label>1</label>
    </ligand>
</feature>
<dbReference type="PANTHER" id="PTHR11709">
    <property type="entry name" value="MULTI-COPPER OXIDASE"/>
    <property type="match status" value="1"/>
</dbReference>
<evidence type="ECO:0000256" key="15">
    <source>
        <dbReference type="ARBA" id="ARBA00023002"/>
    </source>
</evidence>
<feature type="binding site" description="type 1 copper site" evidence="20">
    <location>
        <position position="152"/>
    </location>
    <ligand>
        <name>Cu cation</name>
        <dbReference type="ChEBI" id="CHEBI:23378"/>
        <label>1</label>
    </ligand>
</feature>
<evidence type="ECO:0000256" key="18">
    <source>
        <dbReference type="ARBA" id="ARBA00032356"/>
    </source>
</evidence>
<gene>
    <name evidence="25" type="ORF">DES52_107134</name>
</gene>
<keyword evidence="17" id="KW-0534">Nitrate assimilation</keyword>
<dbReference type="SUPFAM" id="SSF49503">
    <property type="entry name" value="Cupredoxins"/>
    <property type="match status" value="3"/>
</dbReference>
<dbReference type="Pfam" id="PF00127">
    <property type="entry name" value="Copper-bind"/>
    <property type="match status" value="1"/>
</dbReference>
<comment type="caution">
    <text evidence="25">The sequence shown here is derived from an EMBL/GenBank/DDBJ whole genome shotgun (WGS) entry which is preliminary data.</text>
</comment>
<evidence type="ECO:0000256" key="14">
    <source>
        <dbReference type="ARBA" id="ARBA00022827"/>
    </source>
</evidence>
<dbReference type="GO" id="GO:0005507">
    <property type="term" value="F:copper ion binding"/>
    <property type="evidence" value="ECO:0007669"/>
    <property type="project" value="InterPro"/>
</dbReference>
<evidence type="ECO:0000259" key="24">
    <source>
        <dbReference type="Pfam" id="PF07732"/>
    </source>
</evidence>
<evidence type="ECO:0000256" key="20">
    <source>
        <dbReference type="PIRSR" id="PIRSR601287-1"/>
    </source>
</evidence>
<comment type="cofactor">
    <cofactor evidence="3">
        <name>FAD</name>
        <dbReference type="ChEBI" id="CHEBI:57692"/>
    </cofactor>
</comment>
<evidence type="ECO:0000259" key="23">
    <source>
        <dbReference type="Pfam" id="PF00394"/>
    </source>
</evidence>
<feature type="domain" description="Plastocyanin-like" evidence="24">
    <location>
        <begin position="71"/>
        <end position="175"/>
    </location>
</feature>
<comment type="subunit">
    <text evidence="7">Homotrimer.</text>
</comment>
<keyword evidence="13" id="KW-0574">Periplasm</keyword>
<dbReference type="RefSeq" id="WP_170131002.1">
    <property type="nucleotide sequence ID" value="NZ_QJSX01000007.1"/>
</dbReference>
<dbReference type="InterPro" id="IPR011707">
    <property type="entry name" value="Cu-oxidase-like_N"/>
</dbReference>
<comment type="similarity">
    <text evidence="6">Belongs to the multicopper oxidase family.</text>
</comment>
<reference evidence="25 26" key="1">
    <citation type="submission" date="2018-06" db="EMBL/GenBank/DDBJ databases">
        <title>Genomic Encyclopedia of Type Strains, Phase IV (KMG-IV): sequencing the most valuable type-strain genomes for metagenomic binning, comparative biology and taxonomic classification.</title>
        <authorList>
            <person name="Goeker M."/>
        </authorList>
    </citation>
    <scope>NUCLEOTIDE SEQUENCE [LARGE SCALE GENOMIC DNA]</scope>
    <source>
        <strain evidence="25 26">DSM 18048</strain>
    </source>
</reference>
<evidence type="ECO:0000256" key="16">
    <source>
        <dbReference type="ARBA" id="ARBA00023008"/>
    </source>
</evidence>
<dbReference type="CDD" id="cd04208">
    <property type="entry name" value="CuRO_2_CuNIR"/>
    <property type="match status" value="1"/>
</dbReference>
<dbReference type="GO" id="GO:0050421">
    <property type="term" value="F:nitrite reductase (NO-forming) activity"/>
    <property type="evidence" value="ECO:0007669"/>
    <property type="project" value="UniProtKB-EC"/>
</dbReference>
<dbReference type="Pfam" id="PF07732">
    <property type="entry name" value="Cu-oxidase_3"/>
    <property type="match status" value="1"/>
</dbReference>
<dbReference type="InterPro" id="IPR008972">
    <property type="entry name" value="Cupredoxin"/>
</dbReference>
<dbReference type="AlphaFoldDB" id="A0A318S7K1"/>
<dbReference type="InterPro" id="IPR001287">
    <property type="entry name" value="NO2-reductase_Cu"/>
</dbReference>
<dbReference type="UniPathway" id="UPA00652">
    <property type="reaction ID" value="UER00707"/>
</dbReference>
<feature type="binding site" description="type 1 copper site" evidence="20">
    <location>
        <position position="161"/>
    </location>
    <ligand>
        <name>Cu cation</name>
        <dbReference type="ChEBI" id="CHEBI:23378"/>
        <label>1</label>
    </ligand>
</feature>
<evidence type="ECO:0000256" key="3">
    <source>
        <dbReference type="ARBA" id="ARBA00001974"/>
    </source>
</evidence>
<feature type="binding site" description="type 1 copper site" evidence="20">
    <location>
        <position position="296"/>
    </location>
    <ligand>
        <name>Cu cation</name>
        <dbReference type="ChEBI" id="CHEBI:23378"/>
        <label>1</label>
    </ligand>
</feature>
<evidence type="ECO:0000256" key="6">
    <source>
        <dbReference type="ARBA" id="ARBA00010609"/>
    </source>
</evidence>
<comment type="cofactor">
    <cofactor evidence="1 20">
        <name>Cu(+)</name>
        <dbReference type="ChEBI" id="CHEBI:49552"/>
    </cofactor>
</comment>
<comment type="subcellular location">
    <subcellularLocation>
        <location evidence="4">Periplasm</location>
    </subcellularLocation>
</comment>
<evidence type="ECO:0000313" key="25">
    <source>
        <dbReference type="EMBL" id="PYE53876.1"/>
    </source>
</evidence>
<feature type="binding site" description="type 1 copper site" evidence="20">
    <location>
        <position position="113"/>
    </location>
    <ligand>
        <name>Cu cation</name>
        <dbReference type="ChEBI" id="CHEBI:23378"/>
        <label>1</label>
    </ligand>
</feature>
<evidence type="ECO:0000256" key="21">
    <source>
        <dbReference type="SAM" id="SignalP"/>
    </source>
</evidence>
<dbReference type="Pfam" id="PF00394">
    <property type="entry name" value="Cu-oxidase"/>
    <property type="match status" value="1"/>
</dbReference>